<feature type="signal peptide" evidence="1">
    <location>
        <begin position="1"/>
        <end position="24"/>
    </location>
</feature>
<dbReference type="KEGG" id="mbr:MONBRDRAFT_21829"/>
<gene>
    <name evidence="2" type="ORF">MONBRDRAFT_21829</name>
</gene>
<accession>A9UNQ8</accession>
<reference evidence="2 3" key="1">
    <citation type="journal article" date="2008" name="Nature">
        <title>The genome of the choanoflagellate Monosiga brevicollis and the origin of metazoans.</title>
        <authorList>
            <consortium name="JGI Sequencing"/>
            <person name="King N."/>
            <person name="Westbrook M.J."/>
            <person name="Young S.L."/>
            <person name="Kuo A."/>
            <person name="Abedin M."/>
            <person name="Chapman J."/>
            <person name="Fairclough S."/>
            <person name="Hellsten U."/>
            <person name="Isogai Y."/>
            <person name="Letunic I."/>
            <person name="Marr M."/>
            <person name="Pincus D."/>
            <person name="Putnam N."/>
            <person name="Rokas A."/>
            <person name="Wright K.J."/>
            <person name="Zuzow R."/>
            <person name="Dirks W."/>
            <person name="Good M."/>
            <person name="Goodstein D."/>
            <person name="Lemons D."/>
            <person name="Li W."/>
            <person name="Lyons J.B."/>
            <person name="Morris A."/>
            <person name="Nichols S."/>
            <person name="Richter D.J."/>
            <person name="Salamov A."/>
            <person name="Bork P."/>
            <person name="Lim W.A."/>
            <person name="Manning G."/>
            <person name="Miller W.T."/>
            <person name="McGinnis W."/>
            <person name="Shapiro H."/>
            <person name="Tjian R."/>
            <person name="Grigoriev I.V."/>
            <person name="Rokhsar D."/>
        </authorList>
    </citation>
    <scope>NUCLEOTIDE SEQUENCE [LARGE SCALE GENOMIC DNA]</scope>
    <source>
        <strain evidence="3">MX1 / ATCC 50154</strain>
    </source>
</reference>
<dbReference type="Proteomes" id="UP000001357">
    <property type="component" value="Unassembled WGS sequence"/>
</dbReference>
<dbReference type="InParanoid" id="A9UNQ8"/>
<organism evidence="2 3">
    <name type="scientific">Monosiga brevicollis</name>
    <name type="common">Choanoflagellate</name>
    <dbReference type="NCBI Taxonomy" id="81824"/>
    <lineage>
        <taxon>Eukaryota</taxon>
        <taxon>Choanoflagellata</taxon>
        <taxon>Craspedida</taxon>
        <taxon>Salpingoecidae</taxon>
        <taxon>Monosiga</taxon>
    </lineage>
</organism>
<dbReference type="EMBL" id="CH991543">
    <property type="protein sequence ID" value="EDQ92287.1"/>
    <property type="molecule type" value="Genomic_DNA"/>
</dbReference>
<evidence type="ECO:0000313" key="2">
    <source>
        <dbReference type="EMBL" id="EDQ92287.1"/>
    </source>
</evidence>
<sequence length="225" mass="24632">MTFARLLALEATAALFSLLVHVQTGLMLGIVEAPVEDHSTASVDLNRLTELQDTVLEQMVAELPHFFDSVHDVVKGALRDQDIRQRHDPAQLRAWLRRLHARCADIVAPTLLDRAARVVEQVSENRLLLVVPDCLQAPPSRKAFGTILRRGWQHVSSTICHALIERPEIPLLSIMPAAASIALSPQDSAHAVRMAAQDEAALALMQTVRDSVVTAMARGGGLRVD</sequence>
<keyword evidence="1" id="KW-0732">Signal</keyword>
<protein>
    <submittedName>
        <fullName evidence="2">Uncharacterized protein</fullName>
    </submittedName>
</protein>
<dbReference type="GeneID" id="5887986"/>
<proteinExistence type="predicted"/>
<evidence type="ECO:0000313" key="3">
    <source>
        <dbReference type="Proteomes" id="UP000001357"/>
    </source>
</evidence>
<dbReference type="AlphaFoldDB" id="A9UNQ8"/>
<feature type="chain" id="PRO_5002744336" evidence="1">
    <location>
        <begin position="25"/>
        <end position="225"/>
    </location>
</feature>
<name>A9UNQ8_MONBE</name>
<dbReference type="RefSeq" id="XP_001742049.1">
    <property type="nucleotide sequence ID" value="XM_001741997.1"/>
</dbReference>
<keyword evidence="3" id="KW-1185">Reference proteome</keyword>
<evidence type="ECO:0000256" key="1">
    <source>
        <dbReference type="SAM" id="SignalP"/>
    </source>
</evidence>